<reference evidence="2" key="1">
    <citation type="submission" date="2024-01" db="EMBL/GenBank/DDBJ databases">
        <authorList>
            <person name="Webb A."/>
        </authorList>
    </citation>
    <scope>NUCLEOTIDE SEQUENCE</scope>
    <source>
        <strain evidence="2">Pm1</strain>
    </source>
</reference>
<evidence type="ECO:0000313" key="2">
    <source>
        <dbReference type="EMBL" id="CAK7940937.1"/>
    </source>
</evidence>
<proteinExistence type="predicted"/>
<dbReference type="EMBL" id="CAKLBY020000259">
    <property type="protein sequence ID" value="CAK7940937.1"/>
    <property type="molecule type" value="Genomic_DNA"/>
</dbReference>
<dbReference type="Proteomes" id="UP001162060">
    <property type="component" value="Unassembled WGS sequence"/>
</dbReference>
<sequence length="240" mass="26558">MRPDATVRDVTYLITFCFLIPSTPKVSPLVVTLPRRFHNKARSTRPIAELSSTRRDGRKPGRIARSHDGDDQQLSGANFSTDATDGIKRRRQHPSVVKSRPSSERREKKTVELVRRLSPRVQHFPAVEAARTVCEKRASCCRRHVERGRRNAFFAAVSASDGSVKPQRFAVHPSRSQSPRLKTTELATVPRVRAAAAIALAIIKQASDVSCLHASSATTGPLCGSKWSGDESMQHEKKTS</sequence>
<organism evidence="2 3">
    <name type="scientific">Peronospora matthiolae</name>
    <dbReference type="NCBI Taxonomy" id="2874970"/>
    <lineage>
        <taxon>Eukaryota</taxon>
        <taxon>Sar</taxon>
        <taxon>Stramenopiles</taxon>
        <taxon>Oomycota</taxon>
        <taxon>Peronosporomycetes</taxon>
        <taxon>Peronosporales</taxon>
        <taxon>Peronosporaceae</taxon>
        <taxon>Peronospora</taxon>
    </lineage>
</organism>
<name>A0AAV1V5M2_9STRA</name>
<feature type="region of interest" description="Disordered" evidence="1">
    <location>
        <begin position="42"/>
        <end position="111"/>
    </location>
</feature>
<gene>
    <name evidence="2" type="ORF">PM001_LOCUS26087</name>
</gene>
<evidence type="ECO:0000256" key="1">
    <source>
        <dbReference type="SAM" id="MobiDB-lite"/>
    </source>
</evidence>
<evidence type="ECO:0000313" key="3">
    <source>
        <dbReference type="Proteomes" id="UP001162060"/>
    </source>
</evidence>
<feature type="compositionally biased region" description="Polar residues" evidence="1">
    <location>
        <begin position="72"/>
        <end position="83"/>
    </location>
</feature>
<dbReference type="AlphaFoldDB" id="A0AAV1V5M2"/>
<accession>A0AAV1V5M2</accession>
<feature type="compositionally biased region" description="Basic and acidic residues" evidence="1">
    <location>
        <begin position="101"/>
        <end position="111"/>
    </location>
</feature>
<protein>
    <submittedName>
        <fullName evidence="2">Uncharacterized protein</fullName>
    </submittedName>
</protein>
<feature type="compositionally biased region" description="Basic and acidic residues" evidence="1">
    <location>
        <begin position="52"/>
        <end position="70"/>
    </location>
</feature>
<comment type="caution">
    <text evidence="2">The sequence shown here is derived from an EMBL/GenBank/DDBJ whole genome shotgun (WGS) entry which is preliminary data.</text>
</comment>